<name>A0AAV4X4H9_CAEEX</name>
<sequence length="80" mass="9051">MKEICQRKEMSPMYGGVIGCFMKDQRSYQGSRFYSCRRRAISDTSNCSPLSPRGGRRGEDQAEDGGGRERVKLKAQDALR</sequence>
<organism evidence="2 3">
    <name type="scientific">Caerostris extrusa</name>
    <name type="common">Bark spider</name>
    <name type="synonym">Caerostris bankana</name>
    <dbReference type="NCBI Taxonomy" id="172846"/>
    <lineage>
        <taxon>Eukaryota</taxon>
        <taxon>Metazoa</taxon>
        <taxon>Ecdysozoa</taxon>
        <taxon>Arthropoda</taxon>
        <taxon>Chelicerata</taxon>
        <taxon>Arachnida</taxon>
        <taxon>Araneae</taxon>
        <taxon>Araneomorphae</taxon>
        <taxon>Entelegynae</taxon>
        <taxon>Araneoidea</taxon>
        <taxon>Araneidae</taxon>
        <taxon>Caerostris</taxon>
    </lineage>
</organism>
<accession>A0AAV4X4H9</accession>
<dbReference type="PROSITE" id="PS51257">
    <property type="entry name" value="PROKAR_LIPOPROTEIN"/>
    <property type="match status" value="1"/>
</dbReference>
<protein>
    <submittedName>
        <fullName evidence="2">Uncharacterized protein</fullName>
    </submittedName>
</protein>
<evidence type="ECO:0000256" key="1">
    <source>
        <dbReference type="SAM" id="MobiDB-lite"/>
    </source>
</evidence>
<feature type="region of interest" description="Disordered" evidence="1">
    <location>
        <begin position="44"/>
        <end position="80"/>
    </location>
</feature>
<reference evidence="2 3" key="1">
    <citation type="submission" date="2021-06" db="EMBL/GenBank/DDBJ databases">
        <title>Caerostris extrusa draft genome.</title>
        <authorList>
            <person name="Kono N."/>
            <person name="Arakawa K."/>
        </authorList>
    </citation>
    <scope>NUCLEOTIDE SEQUENCE [LARGE SCALE GENOMIC DNA]</scope>
</reference>
<evidence type="ECO:0000313" key="2">
    <source>
        <dbReference type="EMBL" id="GIY89498.1"/>
    </source>
</evidence>
<keyword evidence="3" id="KW-1185">Reference proteome</keyword>
<proteinExistence type="predicted"/>
<dbReference type="EMBL" id="BPLR01017216">
    <property type="protein sequence ID" value="GIY89498.1"/>
    <property type="molecule type" value="Genomic_DNA"/>
</dbReference>
<evidence type="ECO:0000313" key="3">
    <source>
        <dbReference type="Proteomes" id="UP001054945"/>
    </source>
</evidence>
<feature type="compositionally biased region" description="Basic and acidic residues" evidence="1">
    <location>
        <begin position="56"/>
        <end position="80"/>
    </location>
</feature>
<gene>
    <name evidence="2" type="ORF">CEXT_35571</name>
</gene>
<dbReference type="Proteomes" id="UP001054945">
    <property type="component" value="Unassembled WGS sequence"/>
</dbReference>
<comment type="caution">
    <text evidence="2">The sequence shown here is derived from an EMBL/GenBank/DDBJ whole genome shotgun (WGS) entry which is preliminary data.</text>
</comment>
<dbReference type="AlphaFoldDB" id="A0AAV4X4H9"/>